<evidence type="ECO:0000256" key="2">
    <source>
        <dbReference type="SAM" id="MobiDB-lite"/>
    </source>
</evidence>
<proteinExistence type="inferred from homology"/>
<reference evidence="3 4" key="1">
    <citation type="journal article" date="2016" name="Proc. Natl. Acad. Sci. U.S.A.">
        <title>Comparative genomics of biotechnologically important yeasts.</title>
        <authorList>
            <person name="Riley R."/>
            <person name="Haridas S."/>
            <person name="Wolfe K.H."/>
            <person name="Lopes M.R."/>
            <person name="Hittinger C.T."/>
            <person name="Goeker M."/>
            <person name="Salamov A.A."/>
            <person name="Wisecaver J.H."/>
            <person name="Long T.M."/>
            <person name="Calvey C.H."/>
            <person name="Aerts A.L."/>
            <person name="Barry K.W."/>
            <person name="Choi C."/>
            <person name="Clum A."/>
            <person name="Coughlan A.Y."/>
            <person name="Deshpande S."/>
            <person name="Douglass A.P."/>
            <person name="Hanson S.J."/>
            <person name="Klenk H.-P."/>
            <person name="LaButti K.M."/>
            <person name="Lapidus A."/>
            <person name="Lindquist E.A."/>
            <person name="Lipzen A.M."/>
            <person name="Meier-Kolthoff J.P."/>
            <person name="Ohm R.A."/>
            <person name="Otillar R.P."/>
            <person name="Pangilinan J.L."/>
            <person name="Peng Y."/>
            <person name="Rokas A."/>
            <person name="Rosa C.A."/>
            <person name="Scheuner C."/>
            <person name="Sibirny A.A."/>
            <person name="Slot J.C."/>
            <person name="Stielow J.B."/>
            <person name="Sun H."/>
            <person name="Kurtzman C.P."/>
            <person name="Blackwell M."/>
            <person name="Grigoriev I.V."/>
            <person name="Jeffries T.W."/>
        </authorList>
    </citation>
    <scope>NUCLEOTIDE SEQUENCE [LARGE SCALE GENOMIC DNA]</scope>
    <source>
        <strain evidence="3 4">DSM 6958</strain>
    </source>
</reference>
<dbReference type="OrthoDB" id="10252486at2759"/>
<comment type="similarity">
    <text evidence="1">Belongs to the PDCD5 family.</text>
</comment>
<organism evidence="3 4">
    <name type="scientific">Nadsonia fulvescens var. elongata DSM 6958</name>
    <dbReference type="NCBI Taxonomy" id="857566"/>
    <lineage>
        <taxon>Eukaryota</taxon>
        <taxon>Fungi</taxon>
        <taxon>Dikarya</taxon>
        <taxon>Ascomycota</taxon>
        <taxon>Saccharomycotina</taxon>
        <taxon>Dipodascomycetes</taxon>
        <taxon>Dipodascales</taxon>
        <taxon>Dipodascales incertae sedis</taxon>
        <taxon>Nadsonia</taxon>
    </lineage>
</organism>
<feature type="region of interest" description="Disordered" evidence="2">
    <location>
        <begin position="1"/>
        <end position="51"/>
    </location>
</feature>
<dbReference type="PANTHER" id="PTHR10840">
    <property type="entry name" value="PROGRAMMED CELL DEATH PROTEIN 5"/>
    <property type="match status" value="1"/>
</dbReference>
<dbReference type="GO" id="GO:0003677">
    <property type="term" value="F:DNA binding"/>
    <property type="evidence" value="ECO:0007669"/>
    <property type="project" value="UniProtKB-KW"/>
</dbReference>
<dbReference type="GO" id="GO:0005634">
    <property type="term" value="C:nucleus"/>
    <property type="evidence" value="ECO:0007669"/>
    <property type="project" value="TreeGrafter"/>
</dbReference>
<dbReference type="Proteomes" id="UP000095009">
    <property type="component" value="Unassembled WGS sequence"/>
</dbReference>
<dbReference type="STRING" id="857566.A0A1E3PKK3"/>
<feature type="compositionally biased region" description="Basic and acidic residues" evidence="2">
    <location>
        <begin position="37"/>
        <end position="51"/>
    </location>
</feature>
<sequence length="145" mass="16329">MDDSELQAIRQARMAELQRSQGGASGIGASPGIGPGSEKDSARASQEEEQRVSVLAQILTPSARERLSRIRIVRMDRARGVEDLLIRMARSGQIQQKVDEPQLVSMLDQISRQEVKSRETKIIFDRRQTVEADDVEEEDDDDFFD</sequence>
<dbReference type="InterPro" id="IPR002836">
    <property type="entry name" value="PDCD5-like"/>
</dbReference>
<dbReference type="InterPro" id="IPR036883">
    <property type="entry name" value="PDCD5-like_sf"/>
</dbReference>
<feature type="compositionally biased region" description="Gly residues" evidence="2">
    <location>
        <begin position="23"/>
        <end position="35"/>
    </location>
</feature>
<gene>
    <name evidence="3" type="ORF">NADFUDRAFT_47129</name>
</gene>
<dbReference type="Gene3D" id="1.10.8.140">
    <property type="entry name" value="PDCD5-like"/>
    <property type="match status" value="1"/>
</dbReference>
<accession>A0A1E3PKK3</accession>
<name>A0A1E3PKK3_9ASCO</name>
<dbReference type="SUPFAM" id="SSF46950">
    <property type="entry name" value="Double-stranded DNA-binding domain"/>
    <property type="match status" value="1"/>
</dbReference>
<keyword evidence="4" id="KW-1185">Reference proteome</keyword>
<dbReference type="GO" id="GO:0005829">
    <property type="term" value="C:cytosol"/>
    <property type="evidence" value="ECO:0007669"/>
    <property type="project" value="TreeGrafter"/>
</dbReference>
<dbReference type="EMBL" id="KV454410">
    <property type="protein sequence ID" value="ODQ65482.1"/>
    <property type="molecule type" value="Genomic_DNA"/>
</dbReference>
<evidence type="ECO:0000313" key="4">
    <source>
        <dbReference type="Proteomes" id="UP000095009"/>
    </source>
</evidence>
<dbReference type="AlphaFoldDB" id="A0A1E3PKK3"/>
<protein>
    <submittedName>
        <fullName evidence="3">DNA-binding TFAR19-related protein</fullName>
    </submittedName>
</protein>
<evidence type="ECO:0000256" key="1">
    <source>
        <dbReference type="ARBA" id="ARBA00010490"/>
    </source>
</evidence>
<evidence type="ECO:0000313" key="3">
    <source>
        <dbReference type="EMBL" id="ODQ65482.1"/>
    </source>
</evidence>
<dbReference type="PANTHER" id="PTHR10840:SF0">
    <property type="entry name" value="PROGRAMMED CELL DEATH PROTEIN 5"/>
    <property type="match status" value="1"/>
</dbReference>
<keyword evidence="3" id="KW-0238">DNA-binding</keyword>
<dbReference type="Pfam" id="PF01984">
    <property type="entry name" value="dsDNA_bind"/>
    <property type="match status" value="1"/>
</dbReference>
<dbReference type="PIRSF" id="PIRSF015730">
    <property type="entry name" value="TFAR19"/>
    <property type="match status" value="1"/>
</dbReference>